<dbReference type="NCBIfam" id="TIGR03891">
    <property type="entry name" value="thiopep_ocin"/>
    <property type="match status" value="1"/>
</dbReference>
<evidence type="ECO:0000313" key="3">
    <source>
        <dbReference type="EMBL" id="MFD1545824.1"/>
    </source>
</evidence>
<evidence type="ECO:0000259" key="1">
    <source>
        <dbReference type="Pfam" id="PF04738"/>
    </source>
</evidence>
<accession>A0ABW4GU18</accession>
<sequence>MSPRRPLYRPLDWLVVRTPLLPVEDYLALGDGPPDCVRGTALPADARIRRALLVGGGDLPRALTRSFKDDRARRRSARKLRRYLTRMSTRPTPYGLFAGVGLGAWGERTGLTLTADQPRIHTRPDMEWLLSLVTELERRAEVRTGLRWFANPAAFVRAGRVRLGERAPSGDGADGSVSLRATAPVLRALEVARAPVPYQRLFDELTGGSAAIADKVARLLEQLWAHGVLLTDLRPPLTGGDPARQVARRLAELPATHTEAKSLDQLLAAMSRWDRLPPEVGADCFADLVEQAESVHPAAPGRARLQSDMALPLGGRTVHRRVAVEVARAAELMLRLSPMPRGSAALDSYRRAFEARYAPGTEVPLLELLDPEIGLGPPEHPQGSGTAAANRHQMLLNLALEAIRDGRRVVDLDEAALTALETWEPSPSAAPTSLDISVFVLAASPSAVDDGDFSLVIGPNQGGGAAGRTLGRFAHLIGHDAVAALASAARAEAAVRPGRLWAEVDYQPRRARSGNVTIRPLVRDHAIVLDAVPTAPGQAVPVDELLVGLRDGRFVVRWPALDRDVLACAGHMLTGRQAPAVVRFLDEVACAGQPRLGGFGWGPAAQFPFLPRVRVGRVILTPATWRVPSMPPGPFAAWREQWRLPRYVYLAFGDNRLLLDLADPDQLDEVHHELELLPKGGTLILHEALPGPEDAWLPGADGHYISELLVPVVLDHEQPPPDTVRRAAPVTRSIEATDRLRPPGSDWLYVKLYHPPESADELIAGPVRELGATVRADGLADEWFFLRYADPEPHLRLRLRGDPGTLATVLAPLLFRWATSLIDAGRCGRFCVDTYDREIERYGGPDGLAVAETLFAVDSRAVADLLDLGPGLDRTLTAARTVDDLLAAMGLDEAGRATWYRERAPAGRTTGAEYRKRQTDLRSALGDPAWLRAQPAGPELDQLLRDRAAGIRSVTRRLDDLEARGALWAPRAQLMPSFVHMHCNRLLPGGPASERRLLGLLSRTRESLLRAPLRTDHV</sequence>
<proteinExistence type="predicted"/>
<organism evidence="3 4">
    <name type="scientific">Nonomuraea guangzhouensis</name>
    <dbReference type="NCBI Taxonomy" id="1291555"/>
    <lineage>
        <taxon>Bacteria</taxon>
        <taxon>Bacillati</taxon>
        <taxon>Actinomycetota</taxon>
        <taxon>Actinomycetes</taxon>
        <taxon>Streptosporangiales</taxon>
        <taxon>Streptosporangiaceae</taxon>
        <taxon>Nonomuraea</taxon>
    </lineage>
</organism>
<dbReference type="RefSeq" id="WP_219539814.1">
    <property type="nucleotide sequence ID" value="NZ_JAHKRM010000078.1"/>
</dbReference>
<feature type="domain" description="Thiopeptide-type bacteriocin biosynthesis" evidence="2">
    <location>
        <begin position="747"/>
        <end position="1003"/>
    </location>
</feature>
<reference evidence="4" key="1">
    <citation type="journal article" date="2019" name="Int. J. Syst. Evol. Microbiol.">
        <title>The Global Catalogue of Microorganisms (GCM) 10K type strain sequencing project: providing services to taxonomists for standard genome sequencing and annotation.</title>
        <authorList>
            <consortium name="The Broad Institute Genomics Platform"/>
            <consortium name="The Broad Institute Genome Sequencing Center for Infectious Disease"/>
            <person name="Wu L."/>
            <person name="Ma J."/>
        </authorList>
    </citation>
    <scope>NUCLEOTIDE SEQUENCE [LARGE SCALE GENOMIC DNA]</scope>
    <source>
        <strain evidence="4">CGMCC 1.15399</strain>
    </source>
</reference>
<evidence type="ECO:0000313" key="4">
    <source>
        <dbReference type="Proteomes" id="UP001597097"/>
    </source>
</evidence>
<dbReference type="Pfam" id="PF14028">
    <property type="entry name" value="Lant_dehydr_C"/>
    <property type="match status" value="1"/>
</dbReference>
<protein>
    <submittedName>
        <fullName evidence="3">Lantibiotic dehydratase</fullName>
    </submittedName>
</protein>
<evidence type="ECO:0000259" key="2">
    <source>
        <dbReference type="Pfam" id="PF14028"/>
    </source>
</evidence>
<keyword evidence="4" id="KW-1185">Reference proteome</keyword>
<gene>
    <name evidence="3" type="ORF">ACFSJ0_52905</name>
</gene>
<dbReference type="Proteomes" id="UP001597097">
    <property type="component" value="Unassembled WGS sequence"/>
</dbReference>
<dbReference type="Pfam" id="PF04738">
    <property type="entry name" value="Lant_dehydr_N"/>
    <property type="match status" value="1"/>
</dbReference>
<dbReference type="InterPro" id="IPR023809">
    <property type="entry name" value="Thiopep_bacteriocin_synth_dom"/>
</dbReference>
<dbReference type="InterPro" id="IPR006827">
    <property type="entry name" value="Lant_deHydtase_N"/>
</dbReference>
<name>A0ABW4GU18_9ACTN</name>
<feature type="domain" description="Lantibiotic dehydratase N-terminal" evidence="1">
    <location>
        <begin position="44"/>
        <end position="667"/>
    </location>
</feature>
<dbReference type="EMBL" id="JBHUCM010000051">
    <property type="protein sequence ID" value="MFD1545824.1"/>
    <property type="molecule type" value="Genomic_DNA"/>
</dbReference>
<comment type="caution">
    <text evidence="3">The sequence shown here is derived from an EMBL/GenBank/DDBJ whole genome shotgun (WGS) entry which is preliminary data.</text>
</comment>